<evidence type="ECO:0000256" key="5">
    <source>
        <dbReference type="ARBA" id="ARBA00022801"/>
    </source>
</evidence>
<sequence length="427" mass="49095">MFSAIVTLEDITQNCYLLWNKVNKQFASSSFNSKARVWSKFQKLTYKNNLKEFIANTRKCLSDIASVGIAVEDEILAFSILTKLPEEFHLLIEKVTLNADTQGNTDAIFNVLHEATLKEEALSTEPAKALALNKENFPSKVVHYCSNGRNNPLVTTHGPDKCWQLHPELKPERKKRDKEQKTNFTIAQALFTQNSKNSNTMLTLVPPYTPQHNPFSERNNCSVLEKERCILLQSKLPLKFWAEAESTATFLCNLIPKHENSVTPHKIWFKSKPPLHKLRTFGCQTWVKIPKSFVANKFASKAWDGILLVHEDDASSYQILRIHDQKIIISKHVMFNKERFPSLPSHCQNNKKIFNAFPALIQTSEDESFKDQPKDNSHNAKSISSNNEDEDSFVDVLEQQPQQIRVIGPRHHTYFKRNQQQKYLTIS</sequence>
<evidence type="ECO:0000256" key="11">
    <source>
        <dbReference type="SAM" id="MobiDB-lite"/>
    </source>
</evidence>
<evidence type="ECO:0000313" key="13">
    <source>
        <dbReference type="EMBL" id="MBW0539983.1"/>
    </source>
</evidence>
<keyword evidence="4" id="KW-0255">Endonuclease</keyword>
<dbReference type="AlphaFoldDB" id="A0A9Q3FLI0"/>
<protein>
    <recommendedName>
        <fullName evidence="12">Retroviral polymerase SH3-like domain-containing protein</fullName>
    </recommendedName>
</protein>
<dbReference type="InterPro" id="IPR012337">
    <property type="entry name" value="RNaseH-like_sf"/>
</dbReference>
<evidence type="ECO:0000256" key="2">
    <source>
        <dbReference type="ARBA" id="ARBA00022722"/>
    </source>
</evidence>
<dbReference type="GO" id="GO:0003676">
    <property type="term" value="F:nucleic acid binding"/>
    <property type="evidence" value="ECO:0007669"/>
    <property type="project" value="InterPro"/>
</dbReference>
<proteinExistence type="predicted"/>
<dbReference type="GO" id="GO:0016787">
    <property type="term" value="F:hydrolase activity"/>
    <property type="evidence" value="ECO:0007669"/>
    <property type="project" value="UniProtKB-KW"/>
</dbReference>
<evidence type="ECO:0000256" key="3">
    <source>
        <dbReference type="ARBA" id="ARBA00022723"/>
    </source>
</evidence>
<evidence type="ECO:0000256" key="7">
    <source>
        <dbReference type="ARBA" id="ARBA00022908"/>
    </source>
</evidence>
<accession>A0A9Q3FLI0</accession>
<keyword evidence="9" id="KW-0239">DNA-directed DNA polymerase</keyword>
<dbReference type="InterPro" id="IPR057670">
    <property type="entry name" value="SH3_retrovirus"/>
</dbReference>
<evidence type="ECO:0000256" key="6">
    <source>
        <dbReference type="ARBA" id="ARBA00022842"/>
    </source>
</evidence>
<dbReference type="InterPro" id="IPR039537">
    <property type="entry name" value="Retrotran_Ty1/copia-like"/>
</dbReference>
<evidence type="ECO:0000256" key="1">
    <source>
        <dbReference type="ARBA" id="ARBA00022695"/>
    </source>
</evidence>
<dbReference type="PANTHER" id="PTHR42648">
    <property type="entry name" value="TRANSPOSASE, PUTATIVE-RELATED"/>
    <property type="match status" value="1"/>
</dbReference>
<dbReference type="PANTHER" id="PTHR42648:SF11">
    <property type="entry name" value="TRANSPOSON TY4-P GAG-POL POLYPROTEIN"/>
    <property type="match status" value="1"/>
</dbReference>
<dbReference type="GO" id="GO:0003887">
    <property type="term" value="F:DNA-directed DNA polymerase activity"/>
    <property type="evidence" value="ECO:0007669"/>
    <property type="project" value="UniProtKB-KW"/>
</dbReference>
<keyword evidence="9" id="KW-0808">Transferase</keyword>
<name>A0A9Q3FLI0_9BASI</name>
<keyword evidence="3" id="KW-0479">Metal-binding</keyword>
<organism evidence="13 14">
    <name type="scientific">Austropuccinia psidii MF-1</name>
    <dbReference type="NCBI Taxonomy" id="1389203"/>
    <lineage>
        <taxon>Eukaryota</taxon>
        <taxon>Fungi</taxon>
        <taxon>Dikarya</taxon>
        <taxon>Basidiomycota</taxon>
        <taxon>Pucciniomycotina</taxon>
        <taxon>Pucciniomycetes</taxon>
        <taxon>Pucciniales</taxon>
        <taxon>Sphaerophragmiaceae</taxon>
        <taxon>Austropuccinia</taxon>
    </lineage>
</organism>
<evidence type="ECO:0000256" key="10">
    <source>
        <dbReference type="ARBA" id="ARBA00023172"/>
    </source>
</evidence>
<dbReference type="GO" id="GO:0015074">
    <property type="term" value="P:DNA integration"/>
    <property type="evidence" value="ECO:0007669"/>
    <property type="project" value="UniProtKB-KW"/>
</dbReference>
<dbReference type="Proteomes" id="UP000765509">
    <property type="component" value="Unassembled WGS sequence"/>
</dbReference>
<dbReference type="Pfam" id="PF25597">
    <property type="entry name" value="SH3_retrovirus"/>
    <property type="match status" value="1"/>
</dbReference>
<dbReference type="GO" id="GO:0046872">
    <property type="term" value="F:metal ion binding"/>
    <property type="evidence" value="ECO:0007669"/>
    <property type="project" value="UniProtKB-KW"/>
</dbReference>
<dbReference type="EMBL" id="AVOT02044613">
    <property type="protein sequence ID" value="MBW0539983.1"/>
    <property type="molecule type" value="Genomic_DNA"/>
</dbReference>
<dbReference type="InterPro" id="IPR036397">
    <property type="entry name" value="RNaseH_sf"/>
</dbReference>
<evidence type="ECO:0000313" key="14">
    <source>
        <dbReference type="Proteomes" id="UP000765509"/>
    </source>
</evidence>
<keyword evidence="2" id="KW-0540">Nuclease</keyword>
<dbReference type="GO" id="GO:0003964">
    <property type="term" value="F:RNA-directed DNA polymerase activity"/>
    <property type="evidence" value="ECO:0007669"/>
    <property type="project" value="UniProtKB-KW"/>
</dbReference>
<evidence type="ECO:0000256" key="9">
    <source>
        <dbReference type="ARBA" id="ARBA00022932"/>
    </source>
</evidence>
<reference evidence="13" key="1">
    <citation type="submission" date="2021-03" db="EMBL/GenBank/DDBJ databases">
        <title>Draft genome sequence of rust myrtle Austropuccinia psidii MF-1, a brazilian biotype.</title>
        <authorList>
            <person name="Quecine M.C."/>
            <person name="Pachon D.M.R."/>
            <person name="Bonatelli M.L."/>
            <person name="Correr F.H."/>
            <person name="Franceschini L.M."/>
            <person name="Leite T.F."/>
            <person name="Margarido G.R.A."/>
            <person name="Almeida C.A."/>
            <person name="Ferrarezi J.A."/>
            <person name="Labate C.A."/>
        </authorList>
    </citation>
    <scope>NUCLEOTIDE SEQUENCE</scope>
    <source>
        <strain evidence="13">MF-1</strain>
    </source>
</reference>
<evidence type="ECO:0000259" key="12">
    <source>
        <dbReference type="Pfam" id="PF25597"/>
    </source>
</evidence>
<dbReference type="SUPFAM" id="SSF53098">
    <property type="entry name" value="Ribonuclease H-like"/>
    <property type="match status" value="1"/>
</dbReference>
<keyword evidence="1" id="KW-0548">Nucleotidyltransferase</keyword>
<feature type="region of interest" description="Disordered" evidence="11">
    <location>
        <begin position="365"/>
        <end position="392"/>
    </location>
</feature>
<evidence type="ECO:0000256" key="4">
    <source>
        <dbReference type="ARBA" id="ARBA00022759"/>
    </source>
</evidence>
<feature type="compositionally biased region" description="Basic and acidic residues" evidence="11">
    <location>
        <begin position="367"/>
        <end position="378"/>
    </location>
</feature>
<keyword evidence="10" id="KW-0233">DNA recombination</keyword>
<evidence type="ECO:0000256" key="8">
    <source>
        <dbReference type="ARBA" id="ARBA00022918"/>
    </source>
</evidence>
<keyword evidence="8" id="KW-0695">RNA-directed DNA polymerase</keyword>
<keyword evidence="6" id="KW-0460">Magnesium</keyword>
<dbReference type="GO" id="GO:0004519">
    <property type="term" value="F:endonuclease activity"/>
    <property type="evidence" value="ECO:0007669"/>
    <property type="project" value="UniProtKB-KW"/>
</dbReference>
<gene>
    <name evidence="13" type="ORF">O181_079698</name>
</gene>
<comment type="caution">
    <text evidence="13">The sequence shown here is derived from an EMBL/GenBank/DDBJ whole genome shotgun (WGS) entry which is preliminary data.</text>
</comment>
<dbReference type="Gene3D" id="3.30.420.10">
    <property type="entry name" value="Ribonuclease H-like superfamily/Ribonuclease H"/>
    <property type="match status" value="1"/>
</dbReference>
<dbReference type="GO" id="GO:0006310">
    <property type="term" value="P:DNA recombination"/>
    <property type="evidence" value="ECO:0007669"/>
    <property type="project" value="UniProtKB-KW"/>
</dbReference>
<keyword evidence="5" id="KW-0378">Hydrolase</keyword>
<dbReference type="OrthoDB" id="2504565at2759"/>
<keyword evidence="14" id="KW-1185">Reference proteome</keyword>
<keyword evidence="7" id="KW-0229">DNA integration</keyword>
<feature type="domain" description="Retroviral polymerase SH3-like" evidence="12">
    <location>
        <begin position="283"/>
        <end position="343"/>
    </location>
</feature>